<dbReference type="Proteomes" id="UP001238603">
    <property type="component" value="Unassembled WGS sequence"/>
</dbReference>
<evidence type="ECO:0000259" key="1">
    <source>
        <dbReference type="Pfam" id="PF04273"/>
    </source>
</evidence>
<gene>
    <name evidence="2" type="ORF">QRD43_16055</name>
</gene>
<dbReference type="NCBIfam" id="TIGR01244">
    <property type="entry name" value="TIGR01244 family sulfur transferase"/>
    <property type="match status" value="1"/>
</dbReference>
<dbReference type="InterPro" id="IPR029021">
    <property type="entry name" value="Prot-tyrosine_phosphatase-like"/>
</dbReference>
<name>A0ABT7LLT0_9BURK</name>
<keyword evidence="2" id="KW-0808">Transferase</keyword>
<evidence type="ECO:0000313" key="3">
    <source>
        <dbReference type="Proteomes" id="UP001238603"/>
    </source>
</evidence>
<dbReference type="EMBL" id="JASVDS010000004">
    <property type="protein sequence ID" value="MDL5033429.1"/>
    <property type="molecule type" value="Genomic_DNA"/>
</dbReference>
<dbReference type="RefSeq" id="WP_285983507.1">
    <property type="nucleotide sequence ID" value="NZ_JASVDS010000004.1"/>
</dbReference>
<keyword evidence="3" id="KW-1185">Reference proteome</keyword>
<dbReference type="SUPFAM" id="SSF52799">
    <property type="entry name" value="(Phosphotyrosine protein) phosphatases II"/>
    <property type="match status" value="1"/>
</dbReference>
<dbReference type="Pfam" id="PF04273">
    <property type="entry name" value="BLH_phosphatase"/>
    <property type="match status" value="1"/>
</dbReference>
<organism evidence="2 3">
    <name type="scientific">Roseateles subflavus</name>
    <dbReference type="NCBI Taxonomy" id="3053353"/>
    <lineage>
        <taxon>Bacteria</taxon>
        <taxon>Pseudomonadati</taxon>
        <taxon>Pseudomonadota</taxon>
        <taxon>Betaproteobacteria</taxon>
        <taxon>Burkholderiales</taxon>
        <taxon>Sphaerotilaceae</taxon>
        <taxon>Roseateles</taxon>
    </lineage>
</organism>
<dbReference type="Gene3D" id="3.90.190.10">
    <property type="entry name" value="Protein tyrosine phosphatase superfamily"/>
    <property type="match status" value="1"/>
</dbReference>
<sequence>MTLPLNPLTPDFAVAPQLEPTAMAEAAAAGFRSVINNRPDGEGGPGQPSSTSMAAAAAAAGLQYAHLPVQGGYQTPEEIAAFRELLATLPGPVLAFCRSGARCTKLFVAATQG</sequence>
<protein>
    <submittedName>
        <fullName evidence="2">TIGR01244 family sulfur transferase</fullName>
    </submittedName>
</protein>
<proteinExistence type="predicted"/>
<evidence type="ECO:0000313" key="2">
    <source>
        <dbReference type="EMBL" id="MDL5033429.1"/>
    </source>
</evidence>
<dbReference type="GO" id="GO:0016740">
    <property type="term" value="F:transferase activity"/>
    <property type="evidence" value="ECO:0007669"/>
    <property type="project" value="UniProtKB-KW"/>
</dbReference>
<comment type="caution">
    <text evidence="2">The sequence shown here is derived from an EMBL/GenBank/DDBJ whole genome shotgun (WGS) entry which is preliminary data.</text>
</comment>
<reference evidence="2 3" key="1">
    <citation type="submission" date="2023-06" db="EMBL/GenBank/DDBJ databases">
        <title>Pelomonas sp. APW6 16S ribosomal RNA gene genome sequencing and assembly.</title>
        <authorList>
            <person name="Woo H."/>
        </authorList>
    </citation>
    <scope>NUCLEOTIDE SEQUENCE [LARGE SCALE GENOMIC DNA]</scope>
    <source>
        <strain evidence="2 3">APW6</strain>
    </source>
</reference>
<accession>A0ABT7LLT0</accession>
<dbReference type="InterPro" id="IPR005939">
    <property type="entry name" value="BLH_phosphatase-like"/>
</dbReference>
<feature type="domain" description="Beta-lactamase hydrolase-like protein phosphatase-like" evidence="1">
    <location>
        <begin position="7"/>
        <end position="108"/>
    </location>
</feature>